<organism evidence="3">
    <name type="scientific">Alexandrium catenella</name>
    <name type="common">Red tide dinoflagellate</name>
    <name type="synonym">Gonyaulax catenella</name>
    <dbReference type="NCBI Taxonomy" id="2925"/>
    <lineage>
        <taxon>Eukaryota</taxon>
        <taxon>Sar</taxon>
        <taxon>Alveolata</taxon>
        <taxon>Dinophyceae</taxon>
        <taxon>Gonyaulacales</taxon>
        <taxon>Pyrocystaceae</taxon>
        <taxon>Alexandrium</taxon>
    </lineage>
</organism>
<dbReference type="AlphaFoldDB" id="A0A7S1WWA3"/>
<proteinExistence type="predicted"/>
<evidence type="ECO:0000313" key="3">
    <source>
        <dbReference type="EMBL" id="CAD9190095.1"/>
    </source>
</evidence>
<reference evidence="3" key="1">
    <citation type="submission" date="2021-01" db="EMBL/GenBank/DDBJ databases">
        <authorList>
            <person name="Corre E."/>
            <person name="Pelletier E."/>
            <person name="Niang G."/>
            <person name="Scheremetjew M."/>
            <person name="Finn R."/>
            <person name="Kale V."/>
            <person name="Holt S."/>
            <person name="Cochrane G."/>
            <person name="Meng A."/>
            <person name="Brown T."/>
            <person name="Cohen L."/>
        </authorList>
    </citation>
    <scope>NUCLEOTIDE SEQUENCE</scope>
    <source>
        <strain evidence="3">OF101</strain>
    </source>
</reference>
<accession>A0A7S1WWA3</accession>
<evidence type="ECO:0000256" key="2">
    <source>
        <dbReference type="SAM" id="MobiDB-lite"/>
    </source>
</evidence>
<gene>
    <name evidence="3" type="ORF">ACAT0790_LOCUS66869</name>
</gene>
<protein>
    <submittedName>
        <fullName evidence="3">Uncharacterized protein</fullName>
    </submittedName>
</protein>
<dbReference type="EMBL" id="HBGE01112150">
    <property type="protein sequence ID" value="CAD9190095.1"/>
    <property type="molecule type" value="Transcribed_RNA"/>
</dbReference>
<keyword evidence="1" id="KW-0175">Coiled coil</keyword>
<name>A0A7S1WWA3_ALECA</name>
<sequence length="367" mass="39402">MGAKRAASAAQTPSPAKTRRAQAKAAAAPAGDPVVEACAPILDVIQRAHILPDECYVMIAAMLPHSLRSTAAERHDFQIQMVGQVMEVLTGLEASRADTLREAEARFEALPEEKAAAKVAHATTTERVVSASDLRMQKDVATKDAEKQMALAGQALVVANEKVKSLDGEHSSALAEKLQLEELIRKHLEPLKAGAFTGKEWRQRDKCIAEVSTALEKLGTEESLRVAMVTAFRRKTPESSNKFSNMSIKYGEEVLTKRIATLDEEVNGYESEKHRREHAAEQATAALEAAKKAQQDALADFITADNDLQSATAAQTEAEAAIAALEGPKGASVAALVQRSKAELSEAHESLSKFRVLCAGPKTETAA</sequence>
<feature type="region of interest" description="Disordered" evidence="2">
    <location>
        <begin position="1"/>
        <end position="29"/>
    </location>
</feature>
<feature type="coiled-coil region" evidence="1">
    <location>
        <begin position="252"/>
        <end position="300"/>
    </location>
</feature>
<evidence type="ECO:0000256" key="1">
    <source>
        <dbReference type="SAM" id="Coils"/>
    </source>
</evidence>